<reference evidence="1 2" key="1">
    <citation type="submission" date="2019-03" db="EMBL/GenBank/DDBJ databases">
        <title>Genomics of glacier-inhabiting Cryobacterium strains.</title>
        <authorList>
            <person name="Liu Q."/>
            <person name="Xin Y.-H."/>
        </authorList>
    </citation>
    <scope>NUCLEOTIDE SEQUENCE [LARGE SCALE GENOMIC DNA]</scope>
    <source>
        <strain evidence="1 2">CGMCC 1.10440</strain>
    </source>
</reference>
<dbReference type="OrthoDB" id="5125751at2"/>
<dbReference type="RefSeq" id="WP_104095921.1">
    <property type="nucleotide sequence ID" value="NZ_JACHBP010000001.1"/>
</dbReference>
<evidence type="ECO:0000313" key="2">
    <source>
        <dbReference type="Proteomes" id="UP000298488"/>
    </source>
</evidence>
<sequence>MKRTRITTLVILGVVGAAGGAILELLLATNGPPIVSLPITLGIALAVIGGIVVTLAVPIRRMTRATSAPRVDPFYATRIVMLAKACALTGALIAGVGAGVLAYLLTRTVIEVGSVAQAITTIVGAGVLLAGGLLAEHMCRIPPGDDDNDPGKEPVKA</sequence>
<gene>
    <name evidence="1" type="ORF">E3N84_08360</name>
</gene>
<protein>
    <submittedName>
        <fullName evidence="1">DUF3180 domain-containing protein</fullName>
    </submittedName>
</protein>
<name>A0A4R8VA37_9MICO</name>
<evidence type="ECO:0000313" key="1">
    <source>
        <dbReference type="EMBL" id="TFB80054.1"/>
    </source>
</evidence>
<comment type="caution">
    <text evidence="1">The sequence shown here is derived from an EMBL/GenBank/DDBJ whole genome shotgun (WGS) entry which is preliminary data.</text>
</comment>
<dbReference type="Pfam" id="PF11377">
    <property type="entry name" value="DUF3180"/>
    <property type="match status" value="1"/>
</dbReference>
<dbReference type="InterPro" id="IPR021517">
    <property type="entry name" value="DUF3180"/>
</dbReference>
<dbReference type="Proteomes" id="UP000298488">
    <property type="component" value="Unassembled WGS sequence"/>
</dbReference>
<keyword evidence="2" id="KW-1185">Reference proteome</keyword>
<dbReference type="EMBL" id="SOFI01000003">
    <property type="protein sequence ID" value="TFB80054.1"/>
    <property type="molecule type" value="Genomic_DNA"/>
</dbReference>
<dbReference type="AlphaFoldDB" id="A0A4R8VA37"/>
<accession>A0A4R8VA37</accession>
<proteinExistence type="predicted"/>
<organism evidence="1 2">
    <name type="scientific">Terrimesophilobacter mesophilus</name>
    <dbReference type="NCBI Taxonomy" id="433647"/>
    <lineage>
        <taxon>Bacteria</taxon>
        <taxon>Bacillati</taxon>
        <taxon>Actinomycetota</taxon>
        <taxon>Actinomycetes</taxon>
        <taxon>Micrococcales</taxon>
        <taxon>Microbacteriaceae</taxon>
        <taxon>Terrimesophilobacter</taxon>
    </lineage>
</organism>